<dbReference type="AlphaFoldDB" id="A0A0G1GST3"/>
<dbReference type="GO" id="GO:0006355">
    <property type="term" value="P:regulation of DNA-templated transcription"/>
    <property type="evidence" value="ECO:0007669"/>
    <property type="project" value="InterPro"/>
</dbReference>
<organism evidence="1 2">
    <name type="scientific">Candidatus Gottesmanbacteria bacterium GW2011_GWB1_44_11c</name>
    <dbReference type="NCBI Taxonomy" id="1618447"/>
    <lineage>
        <taxon>Bacteria</taxon>
        <taxon>Candidatus Gottesmaniibacteriota</taxon>
    </lineage>
</organism>
<dbReference type="InterPro" id="IPR010985">
    <property type="entry name" value="Ribbon_hlx_hlx"/>
</dbReference>
<dbReference type="SUPFAM" id="SSF47598">
    <property type="entry name" value="Ribbon-helix-helix"/>
    <property type="match status" value="1"/>
</dbReference>
<comment type="caution">
    <text evidence="1">The sequence shown here is derived from an EMBL/GenBank/DDBJ whole genome shotgun (WGS) entry which is preliminary data.</text>
</comment>
<gene>
    <name evidence="1" type="ORF">UW22_C0013G0013</name>
</gene>
<dbReference type="Proteomes" id="UP000034617">
    <property type="component" value="Unassembled WGS sequence"/>
</dbReference>
<accession>A0A0G1GST3</accession>
<dbReference type="CDD" id="cd21631">
    <property type="entry name" value="RHH_CopG_NikR-like"/>
    <property type="match status" value="1"/>
</dbReference>
<sequence length="77" mass="8602">MIRTQVYLPDELHHQLVFAAQQRGVRYAELIREGVARVLSNDQYSPDKKAKKMSFIGAGAKGGDAKLSSHIDAIIYE</sequence>
<protein>
    <submittedName>
        <fullName evidence="1">Uncharacterized protein</fullName>
    </submittedName>
</protein>
<reference evidence="1 2" key="1">
    <citation type="journal article" date="2015" name="Nature">
        <title>rRNA introns, odd ribosomes, and small enigmatic genomes across a large radiation of phyla.</title>
        <authorList>
            <person name="Brown C.T."/>
            <person name="Hug L.A."/>
            <person name="Thomas B.C."/>
            <person name="Sharon I."/>
            <person name="Castelle C.J."/>
            <person name="Singh A."/>
            <person name="Wilkins M.J."/>
            <person name="Williams K.H."/>
            <person name="Banfield J.F."/>
        </authorList>
    </citation>
    <scope>NUCLEOTIDE SEQUENCE [LARGE SCALE GENOMIC DNA]</scope>
</reference>
<evidence type="ECO:0000313" key="2">
    <source>
        <dbReference type="Proteomes" id="UP000034617"/>
    </source>
</evidence>
<proteinExistence type="predicted"/>
<evidence type="ECO:0000313" key="1">
    <source>
        <dbReference type="EMBL" id="KKT38126.1"/>
    </source>
</evidence>
<name>A0A0G1GST3_9BACT</name>
<dbReference type="EMBL" id="LCHM01000013">
    <property type="protein sequence ID" value="KKT38126.1"/>
    <property type="molecule type" value="Genomic_DNA"/>
</dbReference>